<dbReference type="SUPFAM" id="SSF55781">
    <property type="entry name" value="GAF domain-like"/>
    <property type="match status" value="1"/>
</dbReference>
<organism evidence="1 2">
    <name type="scientific">Pichia californica</name>
    <dbReference type="NCBI Taxonomy" id="460514"/>
    <lineage>
        <taxon>Eukaryota</taxon>
        <taxon>Fungi</taxon>
        <taxon>Dikarya</taxon>
        <taxon>Ascomycota</taxon>
        <taxon>Saccharomycotina</taxon>
        <taxon>Pichiomycetes</taxon>
        <taxon>Pichiales</taxon>
        <taxon>Pichiaceae</taxon>
        <taxon>Pichia</taxon>
    </lineage>
</organism>
<dbReference type="AlphaFoldDB" id="A0A9P6WL32"/>
<protein>
    <recommendedName>
        <fullName evidence="3">GAF domain-containing protein</fullName>
    </recommendedName>
</protein>
<name>A0A9P6WL32_9ASCO</name>
<dbReference type="EMBL" id="PUHW01000193">
    <property type="protein sequence ID" value="KAG0688003.1"/>
    <property type="molecule type" value="Genomic_DNA"/>
</dbReference>
<evidence type="ECO:0008006" key="3">
    <source>
        <dbReference type="Google" id="ProtNLM"/>
    </source>
</evidence>
<evidence type="ECO:0000313" key="2">
    <source>
        <dbReference type="Proteomes" id="UP000697127"/>
    </source>
</evidence>
<dbReference type="PANTHER" id="PTHR43102:SF2">
    <property type="entry name" value="GAF DOMAIN-CONTAINING PROTEIN"/>
    <property type="match status" value="1"/>
</dbReference>
<comment type="caution">
    <text evidence="1">The sequence shown here is derived from an EMBL/GenBank/DDBJ whole genome shotgun (WGS) entry which is preliminary data.</text>
</comment>
<reference evidence="1" key="1">
    <citation type="submission" date="2020-11" db="EMBL/GenBank/DDBJ databases">
        <title>Kefir isolates.</title>
        <authorList>
            <person name="Marcisauskas S."/>
            <person name="Kim Y."/>
            <person name="Blasche S."/>
        </authorList>
    </citation>
    <scope>NUCLEOTIDE SEQUENCE</scope>
    <source>
        <strain evidence="1">Olga-1</strain>
    </source>
</reference>
<dbReference type="Proteomes" id="UP000697127">
    <property type="component" value="Unassembled WGS sequence"/>
</dbReference>
<dbReference type="Gene3D" id="3.30.450.40">
    <property type="match status" value="1"/>
</dbReference>
<accession>A0A9P6WL32</accession>
<gene>
    <name evidence="1" type="ORF">C6P40_001542</name>
</gene>
<dbReference type="InterPro" id="IPR029016">
    <property type="entry name" value="GAF-like_dom_sf"/>
</dbReference>
<sequence>MPLEEYSPTKRLHMERGGFNGSKEGFIGELTKKNSNDYSNYHDNDNDSSNVNFSYNINSRNNNNIPVGNVNNVIRNIKHIPLVGHKENEYISSPVTKEMFLEYYAMSKQNLSTIECPNSLEGTSFLKAPEAYYEIRRLNTVEKYMNLPHWEHTNRFKTLLMKMMEMFNCNGAAISLIDSRYQVVKFEFGLGFDKCSRQISMDSHTILSNSYFLILDASKDWRFKGNPIIKGIPNIKFYLGVPLIASNKQIIGVLSIFDSFPRTHIEDSTFLIMKKMCSEIIEYLESPLKRKIGENNNNNNNNNKGLKSTSKLLASTCLPDANIYNNKKGNETNNSQKLLEMYGRATGNNKFNEEIIFEKDGSGNSYKYNSNYKFTKFCCPYDDLIDLEIWSKISKCDNLRSASNLLCEILVDKLKYDCVYIMNVKESKNCWIACQYYPISEKEIEIENYKFKDKIKWTNDPNDYEDSDEVYENKLGIMQMNIVGISCNDQNIANSIINDGDNYFHNRAITSSNGINYQSNDKKNIFHSGCSLPFYRSGNKLVRKKRVRPGKDKNELMGLFFKSNGYLITCLDTKERELSENEIGYVYGCASIFRRIFFY</sequence>
<proteinExistence type="predicted"/>
<dbReference type="PANTHER" id="PTHR43102">
    <property type="entry name" value="SLR1143 PROTEIN"/>
    <property type="match status" value="1"/>
</dbReference>
<evidence type="ECO:0000313" key="1">
    <source>
        <dbReference type="EMBL" id="KAG0688003.1"/>
    </source>
</evidence>
<keyword evidence="2" id="KW-1185">Reference proteome</keyword>